<keyword evidence="1" id="KW-0813">Transport</keyword>
<keyword evidence="4" id="KW-0406">Ion transport</keyword>
<accession>A0A8X8D2D8</accession>
<dbReference type="Pfam" id="PF23259">
    <property type="entry name" value="CHX17_C"/>
    <property type="match status" value="1"/>
</dbReference>
<dbReference type="OrthoDB" id="1435509at2759"/>
<keyword evidence="3" id="KW-0630">Potassium</keyword>
<keyword evidence="2" id="KW-0633">Potassium transport</keyword>
<feature type="domain" description="Cation/H(+) antiporter C-terminal" evidence="5">
    <location>
        <begin position="1"/>
        <end position="134"/>
    </location>
</feature>
<evidence type="ECO:0000256" key="4">
    <source>
        <dbReference type="ARBA" id="ARBA00023065"/>
    </source>
</evidence>
<sequence length="340" mass="37615">MSEHPAIKLTVMRFIPGEDAIEPDDSGMLTVERENKKEKNLDEEHVDEFRIQTAHDGSISYNEKVVNNGEENVAAMRSMDNHHDLFTVGRGHVMISPVTAGLADWSECTELGAIGDLLASSNFAATVLVLVVQKCLELEPEGGELGTPHAPAQPEEQFSSKQIVNRPMGQPFKEMVKSKSLYRLQKLENEPKMSAARQCIVPSLGGNLVFASYADVKNPVSSFTSGQANIATPAIEVKVLNLARRFSCFSLPDFQATANAGVHSTDIERKLVTLKEQPIPNLQDHPNSIEKLILLLTYKDPALRYSLDCYVCAHTHTPISQTYSYVDAYPYTTPPPLYKE</sequence>
<comment type="caution">
    <text evidence="6">The sequence shown here is derived from an EMBL/GenBank/DDBJ whole genome shotgun (WGS) entry which is preliminary data.</text>
</comment>
<dbReference type="PANTHER" id="PTHR32468:SF26">
    <property type="entry name" value="CATION_H(+) ANTIPORTER 15"/>
    <property type="match status" value="1"/>
</dbReference>
<dbReference type="GO" id="GO:0098662">
    <property type="term" value="P:inorganic cation transmembrane transport"/>
    <property type="evidence" value="ECO:0007669"/>
    <property type="project" value="TreeGrafter"/>
</dbReference>
<protein>
    <recommendedName>
        <fullName evidence="5">Cation/H(+) antiporter C-terminal domain-containing protein</fullName>
    </recommendedName>
</protein>
<reference evidence="6" key="1">
    <citation type="journal article" date="2020" name="bioRxiv">
        <title>Hybrid origin of Populus tomentosa Carr. identified through genome sequencing and phylogenomic analysis.</title>
        <authorList>
            <person name="An X."/>
            <person name="Gao K."/>
            <person name="Chen Z."/>
            <person name="Li J."/>
            <person name="Yang X."/>
            <person name="Yang X."/>
            <person name="Zhou J."/>
            <person name="Guo T."/>
            <person name="Zhao T."/>
            <person name="Huang S."/>
            <person name="Miao D."/>
            <person name="Khan W.U."/>
            <person name="Rao P."/>
            <person name="Ye M."/>
            <person name="Lei B."/>
            <person name="Liao W."/>
            <person name="Wang J."/>
            <person name="Ji L."/>
            <person name="Li Y."/>
            <person name="Guo B."/>
            <person name="Mustafa N.S."/>
            <person name="Li S."/>
            <person name="Yun Q."/>
            <person name="Keller S.R."/>
            <person name="Mao J."/>
            <person name="Zhang R."/>
            <person name="Strauss S.H."/>
        </authorList>
    </citation>
    <scope>NUCLEOTIDE SEQUENCE</scope>
    <source>
        <strain evidence="6">GM15</strain>
        <tissue evidence="6">Leaf</tissue>
    </source>
</reference>
<proteinExistence type="predicted"/>
<evidence type="ECO:0000313" key="6">
    <source>
        <dbReference type="EMBL" id="KAG6773449.1"/>
    </source>
</evidence>
<evidence type="ECO:0000256" key="2">
    <source>
        <dbReference type="ARBA" id="ARBA00022538"/>
    </source>
</evidence>
<evidence type="ECO:0000256" key="3">
    <source>
        <dbReference type="ARBA" id="ARBA00022958"/>
    </source>
</evidence>
<dbReference type="GO" id="GO:0012505">
    <property type="term" value="C:endomembrane system"/>
    <property type="evidence" value="ECO:0007669"/>
    <property type="project" value="TreeGrafter"/>
</dbReference>
<evidence type="ECO:0000259" key="5">
    <source>
        <dbReference type="Pfam" id="PF23259"/>
    </source>
</evidence>
<evidence type="ECO:0000313" key="7">
    <source>
        <dbReference type="Proteomes" id="UP000886885"/>
    </source>
</evidence>
<name>A0A8X8D2D8_POPTO</name>
<evidence type="ECO:0000256" key="1">
    <source>
        <dbReference type="ARBA" id="ARBA00022448"/>
    </source>
</evidence>
<keyword evidence="7" id="KW-1185">Reference proteome</keyword>
<dbReference type="EMBL" id="JAAWWB010000010">
    <property type="protein sequence ID" value="KAG6773449.1"/>
    <property type="molecule type" value="Genomic_DNA"/>
</dbReference>
<dbReference type="GO" id="GO:0006813">
    <property type="term" value="P:potassium ion transport"/>
    <property type="evidence" value="ECO:0007669"/>
    <property type="project" value="UniProtKB-KW"/>
</dbReference>
<dbReference type="InterPro" id="IPR050794">
    <property type="entry name" value="CPA2_transporter"/>
</dbReference>
<dbReference type="Proteomes" id="UP000886885">
    <property type="component" value="Chromosome 5D"/>
</dbReference>
<dbReference type="InterPro" id="IPR057290">
    <property type="entry name" value="CHX17_C"/>
</dbReference>
<dbReference type="GO" id="GO:0006885">
    <property type="term" value="P:regulation of pH"/>
    <property type="evidence" value="ECO:0007669"/>
    <property type="project" value="TreeGrafter"/>
</dbReference>
<dbReference type="AlphaFoldDB" id="A0A8X8D2D8"/>
<organism evidence="6 7">
    <name type="scientific">Populus tomentosa</name>
    <name type="common">Chinese white poplar</name>
    <dbReference type="NCBI Taxonomy" id="118781"/>
    <lineage>
        <taxon>Eukaryota</taxon>
        <taxon>Viridiplantae</taxon>
        <taxon>Streptophyta</taxon>
        <taxon>Embryophyta</taxon>
        <taxon>Tracheophyta</taxon>
        <taxon>Spermatophyta</taxon>
        <taxon>Magnoliopsida</taxon>
        <taxon>eudicotyledons</taxon>
        <taxon>Gunneridae</taxon>
        <taxon>Pentapetalae</taxon>
        <taxon>rosids</taxon>
        <taxon>fabids</taxon>
        <taxon>Malpighiales</taxon>
        <taxon>Salicaceae</taxon>
        <taxon>Saliceae</taxon>
        <taxon>Populus</taxon>
    </lineage>
</organism>
<gene>
    <name evidence="6" type="ORF">POTOM_020727</name>
</gene>
<dbReference type="PANTHER" id="PTHR32468">
    <property type="entry name" value="CATION/H + ANTIPORTER"/>
    <property type="match status" value="1"/>
</dbReference>